<proteinExistence type="predicted"/>
<keyword evidence="3" id="KW-1185">Reference proteome</keyword>
<dbReference type="Proteomes" id="UP000250235">
    <property type="component" value="Unassembled WGS sequence"/>
</dbReference>
<protein>
    <submittedName>
        <fullName evidence="2">Uncharacterized protein</fullName>
    </submittedName>
</protein>
<reference evidence="2 3" key="1">
    <citation type="journal article" date="2015" name="Proc. Natl. Acad. Sci. U.S.A.">
        <title>The resurrection genome of Boea hygrometrica: A blueprint for survival of dehydration.</title>
        <authorList>
            <person name="Xiao L."/>
            <person name="Yang G."/>
            <person name="Zhang L."/>
            <person name="Yang X."/>
            <person name="Zhao S."/>
            <person name="Ji Z."/>
            <person name="Zhou Q."/>
            <person name="Hu M."/>
            <person name="Wang Y."/>
            <person name="Chen M."/>
            <person name="Xu Y."/>
            <person name="Jin H."/>
            <person name="Xiao X."/>
            <person name="Hu G."/>
            <person name="Bao F."/>
            <person name="Hu Y."/>
            <person name="Wan P."/>
            <person name="Li L."/>
            <person name="Deng X."/>
            <person name="Kuang T."/>
            <person name="Xiang C."/>
            <person name="Zhu J.K."/>
            <person name="Oliver M.J."/>
            <person name="He Y."/>
        </authorList>
    </citation>
    <scope>NUCLEOTIDE SEQUENCE [LARGE SCALE GENOMIC DNA]</scope>
    <source>
        <strain evidence="3">cv. XS01</strain>
    </source>
</reference>
<name>A0A2Z7C6Q2_9LAMI</name>
<feature type="region of interest" description="Disordered" evidence="1">
    <location>
        <begin position="1"/>
        <end position="30"/>
    </location>
</feature>
<dbReference type="EMBL" id="KQ998997">
    <property type="protein sequence ID" value="KZV42576.1"/>
    <property type="molecule type" value="Genomic_DNA"/>
</dbReference>
<evidence type="ECO:0000313" key="2">
    <source>
        <dbReference type="EMBL" id="KZV42576.1"/>
    </source>
</evidence>
<evidence type="ECO:0000256" key="1">
    <source>
        <dbReference type="SAM" id="MobiDB-lite"/>
    </source>
</evidence>
<accession>A0A2Z7C6Q2</accession>
<feature type="compositionally biased region" description="Basic and acidic residues" evidence="1">
    <location>
        <begin position="1"/>
        <end position="27"/>
    </location>
</feature>
<gene>
    <name evidence="2" type="ORF">F511_35703</name>
</gene>
<sequence length="76" mass="8733">MKKLRQDEAGGESHPERLKNNSPDGRRGSKTMLIMFESTKPNQKISNDDIGCLRKKYISQDSIDIACRDTFRKMIC</sequence>
<evidence type="ECO:0000313" key="3">
    <source>
        <dbReference type="Proteomes" id="UP000250235"/>
    </source>
</evidence>
<dbReference type="AlphaFoldDB" id="A0A2Z7C6Q2"/>
<organism evidence="2 3">
    <name type="scientific">Dorcoceras hygrometricum</name>
    <dbReference type="NCBI Taxonomy" id="472368"/>
    <lineage>
        <taxon>Eukaryota</taxon>
        <taxon>Viridiplantae</taxon>
        <taxon>Streptophyta</taxon>
        <taxon>Embryophyta</taxon>
        <taxon>Tracheophyta</taxon>
        <taxon>Spermatophyta</taxon>
        <taxon>Magnoliopsida</taxon>
        <taxon>eudicotyledons</taxon>
        <taxon>Gunneridae</taxon>
        <taxon>Pentapetalae</taxon>
        <taxon>asterids</taxon>
        <taxon>lamiids</taxon>
        <taxon>Lamiales</taxon>
        <taxon>Gesneriaceae</taxon>
        <taxon>Didymocarpoideae</taxon>
        <taxon>Trichosporeae</taxon>
        <taxon>Loxocarpinae</taxon>
        <taxon>Dorcoceras</taxon>
    </lineage>
</organism>